<evidence type="ECO:0008006" key="9">
    <source>
        <dbReference type="Google" id="ProtNLM"/>
    </source>
</evidence>
<organism evidence="7 8">
    <name type="scientific">Oleoguttula mirabilis</name>
    <dbReference type="NCBI Taxonomy" id="1507867"/>
    <lineage>
        <taxon>Eukaryota</taxon>
        <taxon>Fungi</taxon>
        <taxon>Dikarya</taxon>
        <taxon>Ascomycota</taxon>
        <taxon>Pezizomycotina</taxon>
        <taxon>Dothideomycetes</taxon>
        <taxon>Dothideomycetidae</taxon>
        <taxon>Mycosphaerellales</taxon>
        <taxon>Teratosphaeriaceae</taxon>
        <taxon>Oleoguttula</taxon>
    </lineage>
</organism>
<dbReference type="AlphaFoldDB" id="A0AAV9J9J7"/>
<feature type="coiled-coil region" evidence="6">
    <location>
        <begin position="527"/>
        <end position="554"/>
    </location>
</feature>
<keyword evidence="5" id="KW-0560">Oxidoreductase</keyword>
<proteinExistence type="inferred from homology"/>
<evidence type="ECO:0000313" key="7">
    <source>
        <dbReference type="EMBL" id="KAK4541769.1"/>
    </source>
</evidence>
<evidence type="ECO:0000256" key="4">
    <source>
        <dbReference type="ARBA" id="ARBA00022857"/>
    </source>
</evidence>
<dbReference type="Proteomes" id="UP001324427">
    <property type="component" value="Unassembled WGS sequence"/>
</dbReference>
<gene>
    <name evidence="7" type="ORF">LTR36_007478</name>
</gene>
<dbReference type="InterPro" id="IPR036188">
    <property type="entry name" value="FAD/NAD-bd_sf"/>
</dbReference>
<dbReference type="InterPro" id="IPR020946">
    <property type="entry name" value="Flavin_mOase-like"/>
</dbReference>
<dbReference type="EMBL" id="JAVFHQ010000049">
    <property type="protein sequence ID" value="KAK4541769.1"/>
    <property type="molecule type" value="Genomic_DNA"/>
</dbReference>
<keyword evidence="2" id="KW-0285">Flavoprotein</keyword>
<evidence type="ECO:0000256" key="5">
    <source>
        <dbReference type="ARBA" id="ARBA00023002"/>
    </source>
</evidence>
<comment type="caution">
    <text evidence="7">The sequence shown here is derived from an EMBL/GenBank/DDBJ whole genome shotgun (WGS) entry which is preliminary data.</text>
</comment>
<evidence type="ECO:0000256" key="1">
    <source>
        <dbReference type="ARBA" id="ARBA00009183"/>
    </source>
</evidence>
<dbReference type="SUPFAM" id="SSF51905">
    <property type="entry name" value="FAD/NAD(P)-binding domain"/>
    <property type="match status" value="1"/>
</dbReference>
<evidence type="ECO:0000256" key="6">
    <source>
        <dbReference type="SAM" id="Coils"/>
    </source>
</evidence>
<dbReference type="Gene3D" id="3.50.50.60">
    <property type="entry name" value="FAD/NAD(P)-binding domain"/>
    <property type="match status" value="1"/>
</dbReference>
<reference evidence="7 8" key="1">
    <citation type="submission" date="2021-11" db="EMBL/GenBank/DDBJ databases">
        <title>Black yeast isolated from Biological Soil Crust.</title>
        <authorList>
            <person name="Kurbessoian T."/>
        </authorList>
    </citation>
    <scope>NUCLEOTIDE SEQUENCE [LARGE SCALE GENOMIC DNA]</scope>
    <source>
        <strain evidence="7 8">CCFEE 5522</strain>
    </source>
</reference>
<dbReference type="GO" id="GO:0050661">
    <property type="term" value="F:NADP binding"/>
    <property type="evidence" value="ECO:0007669"/>
    <property type="project" value="InterPro"/>
</dbReference>
<keyword evidence="4" id="KW-0521">NADP</keyword>
<keyword evidence="3" id="KW-0274">FAD</keyword>
<keyword evidence="8" id="KW-1185">Reference proteome</keyword>
<dbReference type="GO" id="GO:0004499">
    <property type="term" value="F:N,N-dimethylaniline monooxygenase activity"/>
    <property type="evidence" value="ECO:0007669"/>
    <property type="project" value="InterPro"/>
</dbReference>
<dbReference type="Pfam" id="PF00743">
    <property type="entry name" value="FMO-like"/>
    <property type="match status" value="1"/>
</dbReference>
<dbReference type="PANTHER" id="PTHR23023">
    <property type="entry name" value="DIMETHYLANILINE MONOOXYGENASE"/>
    <property type="match status" value="1"/>
</dbReference>
<dbReference type="InterPro" id="IPR050346">
    <property type="entry name" value="FMO-like"/>
</dbReference>
<protein>
    <recommendedName>
        <fullName evidence="9">Flavin-containing monooxygenase</fullName>
    </recommendedName>
</protein>
<dbReference type="PIRSF" id="PIRSF000332">
    <property type="entry name" value="FMO"/>
    <property type="match status" value="1"/>
</dbReference>
<name>A0AAV9J9J7_9PEZI</name>
<evidence type="ECO:0000313" key="8">
    <source>
        <dbReference type="Proteomes" id="UP001324427"/>
    </source>
</evidence>
<evidence type="ECO:0000256" key="3">
    <source>
        <dbReference type="ARBA" id="ARBA00022827"/>
    </source>
</evidence>
<dbReference type="InterPro" id="IPR000960">
    <property type="entry name" value="Flavin_mOase"/>
</dbReference>
<accession>A0AAV9J9J7</accession>
<sequence length="562" mass="62164">MSGGLGKSVCIIGAGALGLVATKNFLEEGFDVTTFERNAYVGGLWHHTKDTTQTSAHPATRSNISKQGACYSDFPYADDVSIHPTAKEQQMYLESYAGHFALHSSIKLSTSVAAVERDDARRKWVITTKPTNIIDPSVEHHAFDRLIIATGTNGKRTMPVFAGQERFEGQILHSQQFKDASKFKDKRVVVVGLSHTAADTIQFLKAAGAQKVYVSHKRSPILVPTTVKGKALDHGVTRRLTFIGALISSVSPPLGAYMMEKYLLSLQNTTWPALKDHPAFATTRASPSVASSVPTMSATLALNLLDGSAESVQRIDRISGAQTVQLVDGSELPDIDAIICCTGDNFDISGLVPAEYDPTNAAFAPDEFSAFNASAYFREDYPVPRLYRNFLSLREPHSLAFLGYSLYRRPVFALYDLMTMALAQLWKGEFPMPSRLDMEANADKHYTYIVSELQNGHVNHNGLTGDIDFDVWLNKAAGTQLYERLGWGRDGWKLWWGDRKLYSMLMDGVDSPHAMRLFETPRGRKSWEGARAAIEEANAEVEELGKKWQEEQHAGKAKVAYD</sequence>
<keyword evidence="6" id="KW-0175">Coiled coil</keyword>
<comment type="similarity">
    <text evidence="1">Belongs to the FMO family.</text>
</comment>
<dbReference type="PRINTS" id="PR00370">
    <property type="entry name" value="FMOXYGENASE"/>
</dbReference>
<evidence type="ECO:0000256" key="2">
    <source>
        <dbReference type="ARBA" id="ARBA00022630"/>
    </source>
</evidence>
<dbReference type="GO" id="GO:0050660">
    <property type="term" value="F:flavin adenine dinucleotide binding"/>
    <property type="evidence" value="ECO:0007669"/>
    <property type="project" value="InterPro"/>
</dbReference>